<protein>
    <submittedName>
        <fullName evidence="2">Uncharacterized protein</fullName>
    </submittedName>
</protein>
<proteinExistence type="predicted"/>
<keyword evidence="1" id="KW-0732">Signal</keyword>
<dbReference type="Proteomes" id="UP001157961">
    <property type="component" value="Unassembled WGS sequence"/>
</dbReference>
<evidence type="ECO:0000313" key="2">
    <source>
        <dbReference type="EMBL" id="SMP05611.1"/>
    </source>
</evidence>
<evidence type="ECO:0000313" key="3">
    <source>
        <dbReference type="Proteomes" id="UP001157961"/>
    </source>
</evidence>
<dbReference type="EMBL" id="FXTY01000001">
    <property type="protein sequence ID" value="SMP05611.1"/>
    <property type="molecule type" value="Genomic_DNA"/>
</dbReference>
<organism evidence="2 3">
    <name type="scientific">Shimia sagamensis</name>
    <dbReference type="NCBI Taxonomy" id="1566352"/>
    <lineage>
        <taxon>Bacteria</taxon>
        <taxon>Pseudomonadati</taxon>
        <taxon>Pseudomonadota</taxon>
        <taxon>Alphaproteobacteria</taxon>
        <taxon>Rhodobacterales</taxon>
        <taxon>Roseobacteraceae</taxon>
    </lineage>
</organism>
<reference evidence="2 3" key="1">
    <citation type="submission" date="2017-05" db="EMBL/GenBank/DDBJ databases">
        <authorList>
            <person name="Varghese N."/>
            <person name="Submissions S."/>
        </authorList>
    </citation>
    <scope>NUCLEOTIDE SEQUENCE [LARGE SCALE GENOMIC DNA]</scope>
    <source>
        <strain evidence="2 3">DSM 29734</strain>
    </source>
</reference>
<sequence length="392" mass="41891">MKQSSKLLVSVAALGLASTAYADQVILDDLIVDGSACIGMDCVNGESFGFDTLRLKENNLRIKFQDTSATASFPGNDWQLTANDSTNGGANKFSIDDIDGGRTPFTVEAGAPTNALYVEADGDVGVGTNNPVVEAHIVDGDSPTLRLEQNGSSGFTPQTWDMAGNETNFFVRDVTNGSALSFRIFPGSENDDGLVIRSGRVGVSTDNPSKALHVRKTDGTASLFVEEASATAAARTLMTLSNNGSANFELTDTSVADASNSGRTWKMKNTSGKFLMTTFPGGPGETELTLDQDGNLTISGNFFASSGTQLNVPDYVFEDEYDLMPLSEVRAFIDENGHLPNVPSAGEINATGLNMTEMQLNLLEKVEELTLYTLEQDQIIRDLSERLNDLEG</sequence>
<comment type="caution">
    <text evidence="2">The sequence shown here is derived from an EMBL/GenBank/DDBJ whole genome shotgun (WGS) entry which is preliminary data.</text>
</comment>
<dbReference type="RefSeq" id="WP_283424435.1">
    <property type="nucleotide sequence ID" value="NZ_FXTY01000001.1"/>
</dbReference>
<evidence type="ECO:0000256" key="1">
    <source>
        <dbReference type="SAM" id="SignalP"/>
    </source>
</evidence>
<feature type="signal peptide" evidence="1">
    <location>
        <begin position="1"/>
        <end position="22"/>
    </location>
</feature>
<name>A0ABY1NCC2_9RHOB</name>
<keyword evidence="3" id="KW-1185">Reference proteome</keyword>
<feature type="chain" id="PRO_5045974250" evidence="1">
    <location>
        <begin position="23"/>
        <end position="392"/>
    </location>
</feature>
<gene>
    <name evidence="2" type="ORF">SAMN06265373_101586</name>
</gene>
<accession>A0ABY1NCC2</accession>